<sequence>MKSKKTGIIIGAVFVIIASPFVVQFGWNEVVTTIVPVGKISVWQALGLDALLSFIFPFVSSKKESYEDYSRSVTSSISKIVTCALLIWIASLFI</sequence>
<evidence type="ECO:0008006" key="4">
    <source>
        <dbReference type="Google" id="ProtNLM"/>
    </source>
</evidence>
<keyword evidence="1" id="KW-0812">Transmembrane</keyword>
<proteinExistence type="predicted"/>
<dbReference type="RefSeq" id="WP_125425299.1">
    <property type="nucleotide sequence ID" value="NZ_RJNU01000009.1"/>
</dbReference>
<feature type="transmembrane region" description="Helical" evidence="1">
    <location>
        <begin position="7"/>
        <end position="27"/>
    </location>
</feature>
<reference evidence="2 3" key="1">
    <citation type="submission" date="2018-11" db="EMBL/GenBank/DDBJ databases">
        <title>Species Designations Belie Phenotypic and Genotypic Heterogeneity in Oral Streptococci.</title>
        <authorList>
            <person name="Velsko I."/>
        </authorList>
    </citation>
    <scope>NUCLEOTIDE SEQUENCE [LARGE SCALE GENOMIC DNA]</scope>
    <source>
        <strain evidence="2 3">BCC36</strain>
    </source>
</reference>
<dbReference type="Proteomes" id="UP000274376">
    <property type="component" value="Unassembled WGS sequence"/>
</dbReference>
<evidence type="ECO:0000313" key="2">
    <source>
        <dbReference type="EMBL" id="RSJ07681.1"/>
    </source>
</evidence>
<comment type="caution">
    <text evidence="2">The sequence shown here is derived from an EMBL/GenBank/DDBJ whole genome shotgun (WGS) entry which is preliminary data.</text>
</comment>
<protein>
    <recommendedName>
        <fullName evidence="4">Phage membrane protein</fullName>
    </recommendedName>
</protein>
<accession>A0A3R9RA96</accession>
<evidence type="ECO:0000313" key="3">
    <source>
        <dbReference type="Proteomes" id="UP000274376"/>
    </source>
</evidence>
<organism evidence="2 3">
    <name type="scientific">Streptococcus mitis</name>
    <dbReference type="NCBI Taxonomy" id="28037"/>
    <lineage>
        <taxon>Bacteria</taxon>
        <taxon>Bacillati</taxon>
        <taxon>Bacillota</taxon>
        <taxon>Bacilli</taxon>
        <taxon>Lactobacillales</taxon>
        <taxon>Streptococcaceae</taxon>
        <taxon>Streptococcus</taxon>
        <taxon>Streptococcus mitis group</taxon>
    </lineage>
</organism>
<feature type="transmembrane region" description="Helical" evidence="1">
    <location>
        <begin position="72"/>
        <end position="93"/>
    </location>
</feature>
<keyword evidence="1" id="KW-0472">Membrane</keyword>
<gene>
    <name evidence="2" type="ORF">D8839_05855</name>
</gene>
<name>A0A3R9RA96_STRMT</name>
<dbReference type="EMBL" id="RJOE01000010">
    <property type="protein sequence ID" value="RSJ07681.1"/>
    <property type="molecule type" value="Genomic_DNA"/>
</dbReference>
<keyword evidence="1" id="KW-1133">Transmembrane helix</keyword>
<dbReference type="AlphaFoldDB" id="A0A3R9RA96"/>
<evidence type="ECO:0000256" key="1">
    <source>
        <dbReference type="SAM" id="Phobius"/>
    </source>
</evidence>
<feature type="transmembrane region" description="Helical" evidence="1">
    <location>
        <begin position="42"/>
        <end position="60"/>
    </location>
</feature>